<dbReference type="SMART" id="SM00052">
    <property type="entry name" value="EAL"/>
    <property type="match status" value="1"/>
</dbReference>
<dbReference type="Proteomes" id="UP001597229">
    <property type="component" value="Unassembled WGS sequence"/>
</dbReference>
<feature type="compositionally biased region" description="Low complexity" evidence="1">
    <location>
        <begin position="1"/>
        <end position="19"/>
    </location>
</feature>
<dbReference type="CDD" id="cd01948">
    <property type="entry name" value="EAL"/>
    <property type="match status" value="1"/>
</dbReference>
<feature type="transmembrane region" description="Helical" evidence="2">
    <location>
        <begin position="117"/>
        <end position="134"/>
    </location>
</feature>
<feature type="domain" description="GGDEF" evidence="4">
    <location>
        <begin position="379"/>
        <end position="513"/>
    </location>
</feature>
<keyword evidence="6" id="KW-1185">Reference proteome</keyword>
<keyword evidence="2" id="KW-1133">Transmembrane helix</keyword>
<feature type="transmembrane region" description="Helical" evidence="2">
    <location>
        <begin position="278"/>
        <end position="296"/>
    </location>
</feature>
<accession>A0ABW3VZD0</accession>
<dbReference type="Gene3D" id="3.30.70.270">
    <property type="match status" value="1"/>
</dbReference>
<feature type="transmembrane region" description="Helical" evidence="2">
    <location>
        <begin position="146"/>
        <end position="163"/>
    </location>
</feature>
<dbReference type="InterPro" id="IPR043128">
    <property type="entry name" value="Rev_trsase/Diguanyl_cyclase"/>
</dbReference>
<dbReference type="Pfam" id="PF00990">
    <property type="entry name" value="GGDEF"/>
    <property type="match status" value="1"/>
</dbReference>
<dbReference type="NCBIfam" id="TIGR00254">
    <property type="entry name" value="GGDEF"/>
    <property type="match status" value="1"/>
</dbReference>
<organism evidence="5 6">
    <name type="scientific">Nocardioides ginsengisoli</name>
    <dbReference type="NCBI Taxonomy" id="363868"/>
    <lineage>
        <taxon>Bacteria</taxon>
        <taxon>Bacillati</taxon>
        <taxon>Actinomycetota</taxon>
        <taxon>Actinomycetes</taxon>
        <taxon>Propionibacteriales</taxon>
        <taxon>Nocardioidaceae</taxon>
        <taxon>Nocardioides</taxon>
    </lineage>
</organism>
<evidence type="ECO:0000256" key="2">
    <source>
        <dbReference type="SAM" id="Phobius"/>
    </source>
</evidence>
<dbReference type="InterPro" id="IPR052155">
    <property type="entry name" value="Biofilm_reg_signaling"/>
</dbReference>
<evidence type="ECO:0000259" key="3">
    <source>
        <dbReference type="PROSITE" id="PS50883"/>
    </source>
</evidence>
<dbReference type="SUPFAM" id="SSF141868">
    <property type="entry name" value="EAL domain-like"/>
    <property type="match status" value="1"/>
</dbReference>
<dbReference type="InterPro" id="IPR035919">
    <property type="entry name" value="EAL_sf"/>
</dbReference>
<dbReference type="PANTHER" id="PTHR44757">
    <property type="entry name" value="DIGUANYLATE CYCLASE DGCP"/>
    <property type="match status" value="1"/>
</dbReference>
<name>A0ABW3VZD0_9ACTN</name>
<feature type="transmembrane region" description="Helical" evidence="2">
    <location>
        <begin position="302"/>
        <end position="321"/>
    </location>
</feature>
<dbReference type="EMBL" id="JBHTLX010000016">
    <property type="protein sequence ID" value="MFD1248431.1"/>
    <property type="molecule type" value="Genomic_DNA"/>
</dbReference>
<protein>
    <submittedName>
        <fullName evidence="5">Bifunctional diguanylate cyclase/phosphodiesterase</fullName>
    </submittedName>
</protein>
<feature type="domain" description="EAL" evidence="3">
    <location>
        <begin position="522"/>
        <end position="774"/>
    </location>
</feature>
<evidence type="ECO:0000259" key="4">
    <source>
        <dbReference type="PROSITE" id="PS50887"/>
    </source>
</evidence>
<dbReference type="RefSeq" id="WP_367917945.1">
    <property type="nucleotide sequence ID" value="NZ_BAABAC010000006.1"/>
</dbReference>
<dbReference type="CDD" id="cd01949">
    <property type="entry name" value="GGDEF"/>
    <property type="match status" value="1"/>
</dbReference>
<proteinExistence type="predicted"/>
<dbReference type="InterPro" id="IPR000160">
    <property type="entry name" value="GGDEF_dom"/>
</dbReference>
<keyword evidence="2" id="KW-0472">Membrane</keyword>
<dbReference type="PROSITE" id="PS50883">
    <property type="entry name" value="EAL"/>
    <property type="match status" value="1"/>
</dbReference>
<dbReference type="Gene3D" id="3.20.20.450">
    <property type="entry name" value="EAL domain"/>
    <property type="match status" value="1"/>
</dbReference>
<reference evidence="6" key="1">
    <citation type="journal article" date="2019" name="Int. J. Syst. Evol. Microbiol.">
        <title>The Global Catalogue of Microorganisms (GCM) 10K type strain sequencing project: providing services to taxonomists for standard genome sequencing and annotation.</title>
        <authorList>
            <consortium name="The Broad Institute Genomics Platform"/>
            <consortium name="The Broad Institute Genome Sequencing Center for Infectious Disease"/>
            <person name="Wu L."/>
            <person name="Ma J."/>
        </authorList>
    </citation>
    <scope>NUCLEOTIDE SEQUENCE [LARGE SCALE GENOMIC DNA]</scope>
    <source>
        <strain evidence="6">CCUG 52478</strain>
    </source>
</reference>
<dbReference type="InterPro" id="IPR001633">
    <property type="entry name" value="EAL_dom"/>
</dbReference>
<dbReference type="SMART" id="SM00267">
    <property type="entry name" value="GGDEF"/>
    <property type="match status" value="1"/>
</dbReference>
<evidence type="ECO:0000256" key="1">
    <source>
        <dbReference type="SAM" id="MobiDB-lite"/>
    </source>
</evidence>
<feature type="region of interest" description="Disordered" evidence="1">
    <location>
        <begin position="1"/>
        <end position="21"/>
    </location>
</feature>
<evidence type="ECO:0000313" key="6">
    <source>
        <dbReference type="Proteomes" id="UP001597229"/>
    </source>
</evidence>
<evidence type="ECO:0000313" key="5">
    <source>
        <dbReference type="EMBL" id="MFD1248431.1"/>
    </source>
</evidence>
<feature type="transmembrane region" description="Helical" evidence="2">
    <location>
        <begin position="183"/>
        <end position="201"/>
    </location>
</feature>
<dbReference type="PROSITE" id="PS50887">
    <property type="entry name" value="GGDEF"/>
    <property type="match status" value="1"/>
</dbReference>
<dbReference type="PANTHER" id="PTHR44757:SF2">
    <property type="entry name" value="BIOFILM ARCHITECTURE MAINTENANCE PROTEIN MBAA"/>
    <property type="match status" value="1"/>
</dbReference>
<feature type="transmembrane region" description="Helical" evidence="2">
    <location>
        <begin position="243"/>
        <end position="266"/>
    </location>
</feature>
<gene>
    <name evidence="5" type="ORF">ACFQ3F_11600</name>
</gene>
<feature type="transmembrane region" description="Helical" evidence="2">
    <location>
        <begin position="54"/>
        <end position="71"/>
    </location>
</feature>
<keyword evidence="2" id="KW-0812">Transmembrane</keyword>
<feature type="transmembrane region" description="Helical" evidence="2">
    <location>
        <begin position="83"/>
        <end position="102"/>
    </location>
</feature>
<dbReference type="Pfam" id="PF00563">
    <property type="entry name" value="EAL"/>
    <property type="match status" value="1"/>
</dbReference>
<dbReference type="SUPFAM" id="SSF55073">
    <property type="entry name" value="Nucleotide cyclase"/>
    <property type="match status" value="1"/>
</dbReference>
<feature type="transmembrane region" description="Helical" evidence="2">
    <location>
        <begin position="213"/>
        <end position="237"/>
    </location>
</feature>
<dbReference type="InterPro" id="IPR029787">
    <property type="entry name" value="Nucleotide_cyclase"/>
</dbReference>
<sequence>MRTATATSPTQAHAAAAGPAPSPWHRGLWIGYLVLGTAAIAGHQLIRDQNVRDVAYLVLGLVGVAGIVAGVRIHRPTLRRPWYLMAVGQLLWVIGDAIYTLLQDALQEVPSPSAADLFYLAAYPVLAWGIGALIRARRSHVDRAALVDSLIVTAGLGLLSWVVLAGPTIAESRDSPWVAAVDAAYPVGDVLLIAVLVMLMVTPGGRTTSMRLLLCAIALLIVADSLYLALSLFASGASYPIDWLWLASYLIWGAAALHPSMAASSGTHADVDLRFRRARLVAMTLAALIAPAILAIERLAGAPLDVWAVVIGAVGIVLLVVTRMKLGIDQVTSVNTQLELLRDELAFQAAHDSLTTLPNRAQAMRQIHAALSRAQRSGDLVAMLFIDLDGFKSVNDTHGHRAGDQVLREVAHRLRAALRAGDTAARLGGDEFVVLLDPVESAQDAVETGRRIIDAVSRPIRVGERTEAAVGASIGVAFNDDCGTDADALLHEADTAAYRAKAGGRGRVEVFSASLVAELDERAEIAAALVGAIASDELVVHYQPIIDLQAGEVEGYEALVRWDRPGVGLLPPDEFIPVAEGSDLICDLDTWVLHQAARQLQSWNHATGSRRLHLAVNISGHHLNSTRILDDVAAVLDAYDVDPAQLVLEITETVLVEDGPGLDTLHELRRQGIALSLDDFGTGYSTVAQMSRLPVDTVKIDRRYLGTGTASARRLFELMVRAAHALDLRVVAEGVERHDQLDLLMTLQVESAQGYLLGAPLTAAELASIRGAGAR</sequence>
<comment type="caution">
    <text evidence="5">The sequence shown here is derived from an EMBL/GenBank/DDBJ whole genome shotgun (WGS) entry which is preliminary data.</text>
</comment>